<dbReference type="Proteomes" id="UP001439008">
    <property type="component" value="Unassembled WGS sequence"/>
</dbReference>
<sequence>MCYCDLFELGNDIGIADFYLGGLLRLQPKKLYEGDLRYIECRGEKNMLVLPTNKSKNYLMTVCENGFLKNADFGNVTDLSFNCKR</sequence>
<proteinExistence type="predicted"/>
<comment type="caution">
    <text evidence="1">The sequence shown here is derived from an EMBL/GenBank/DDBJ whole genome shotgun (WGS) entry which is preliminary data.</text>
</comment>
<evidence type="ECO:0000313" key="1">
    <source>
        <dbReference type="EMBL" id="MES1919538.1"/>
    </source>
</evidence>
<accession>A0ABV2AJJ5</accession>
<keyword evidence="2" id="KW-1185">Reference proteome</keyword>
<gene>
    <name evidence="1" type="ORF">MHBO_001350</name>
</gene>
<name>A0ABV2AJJ5_9EUKA</name>
<evidence type="ECO:0000313" key="2">
    <source>
        <dbReference type="Proteomes" id="UP001439008"/>
    </source>
</evidence>
<organism evidence="1 2">
    <name type="scientific">Bonamia ostreae</name>
    <dbReference type="NCBI Taxonomy" id="126728"/>
    <lineage>
        <taxon>Eukaryota</taxon>
        <taxon>Sar</taxon>
        <taxon>Rhizaria</taxon>
        <taxon>Endomyxa</taxon>
        <taxon>Ascetosporea</taxon>
        <taxon>Haplosporida</taxon>
        <taxon>Bonamia</taxon>
    </lineage>
</organism>
<dbReference type="EMBL" id="JBDODL010000320">
    <property type="protein sequence ID" value="MES1919538.1"/>
    <property type="molecule type" value="Genomic_DNA"/>
</dbReference>
<protein>
    <submittedName>
        <fullName evidence="1">Uncharacterized protein</fullName>
    </submittedName>
</protein>
<reference evidence="1 2" key="1">
    <citation type="journal article" date="2024" name="BMC Biol.">
        <title>Comparative genomics of Ascetosporea gives new insight into the evolutionary basis for animal parasitism in Rhizaria.</title>
        <authorList>
            <person name="Hiltunen Thoren M."/>
            <person name="Onut-Brannstrom I."/>
            <person name="Alfjorden A."/>
            <person name="Peckova H."/>
            <person name="Swords F."/>
            <person name="Hooper C."/>
            <person name="Holzer A.S."/>
            <person name="Bass D."/>
            <person name="Burki F."/>
        </authorList>
    </citation>
    <scope>NUCLEOTIDE SEQUENCE [LARGE SCALE GENOMIC DNA]</scope>
    <source>
        <strain evidence="1">20-A016</strain>
    </source>
</reference>